<keyword evidence="1" id="KW-0732">Signal</keyword>
<accession>A0AAU9P2R1</accession>
<dbReference type="Gene3D" id="1.25.10.10">
    <property type="entry name" value="Leucine-rich Repeat Variant"/>
    <property type="match status" value="1"/>
</dbReference>
<dbReference type="InterPro" id="IPR045096">
    <property type="entry name" value="EDR2-like"/>
</dbReference>
<keyword evidence="4" id="KW-1185">Reference proteome</keyword>
<evidence type="ECO:0000313" key="3">
    <source>
        <dbReference type="EMBL" id="CAH1444246.1"/>
    </source>
</evidence>
<dbReference type="InterPro" id="IPR009769">
    <property type="entry name" value="EDR2_C"/>
</dbReference>
<dbReference type="PANTHER" id="PTHR12136">
    <property type="entry name" value="ENHANCED DISEASE RESISTANCE-RELATED"/>
    <property type="match status" value="1"/>
</dbReference>
<organism evidence="3 4">
    <name type="scientific">Lactuca virosa</name>
    <dbReference type="NCBI Taxonomy" id="75947"/>
    <lineage>
        <taxon>Eukaryota</taxon>
        <taxon>Viridiplantae</taxon>
        <taxon>Streptophyta</taxon>
        <taxon>Embryophyta</taxon>
        <taxon>Tracheophyta</taxon>
        <taxon>Spermatophyta</taxon>
        <taxon>Magnoliopsida</taxon>
        <taxon>eudicotyledons</taxon>
        <taxon>Gunneridae</taxon>
        <taxon>Pentapetalae</taxon>
        <taxon>asterids</taxon>
        <taxon>campanulids</taxon>
        <taxon>Asterales</taxon>
        <taxon>Asteraceae</taxon>
        <taxon>Cichorioideae</taxon>
        <taxon>Cichorieae</taxon>
        <taxon>Lactucinae</taxon>
        <taxon>Lactuca</taxon>
    </lineage>
</organism>
<dbReference type="EMBL" id="CAKMRJ010005523">
    <property type="protein sequence ID" value="CAH1444246.1"/>
    <property type="molecule type" value="Genomic_DNA"/>
</dbReference>
<comment type="caution">
    <text evidence="3">The sequence shown here is derived from an EMBL/GenBank/DDBJ whole genome shotgun (WGS) entry which is preliminary data.</text>
</comment>
<feature type="domain" description="Protein ENHANCED DISEASE RESISTANCE 2 C-terminal" evidence="2">
    <location>
        <begin position="176"/>
        <end position="275"/>
    </location>
</feature>
<dbReference type="AlphaFoldDB" id="A0AAU9P2R1"/>
<dbReference type="Pfam" id="PF07059">
    <property type="entry name" value="EDR2_C"/>
    <property type="match status" value="1"/>
</dbReference>
<protein>
    <recommendedName>
        <fullName evidence="2">Protein ENHANCED DISEASE RESISTANCE 2 C-terminal domain-containing protein</fullName>
    </recommendedName>
</protein>
<feature type="chain" id="PRO_5043572066" description="Protein ENHANCED DISEASE RESISTANCE 2 C-terminal domain-containing protein" evidence="1">
    <location>
        <begin position="21"/>
        <end position="275"/>
    </location>
</feature>
<gene>
    <name evidence="3" type="ORF">LVIROSA_LOCUS30102</name>
</gene>
<proteinExistence type="predicted"/>
<evidence type="ECO:0000313" key="4">
    <source>
        <dbReference type="Proteomes" id="UP001157418"/>
    </source>
</evidence>
<dbReference type="InterPro" id="IPR011989">
    <property type="entry name" value="ARM-like"/>
</dbReference>
<reference evidence="3 4" key="1">
    <citation type="submission" date="2022-01" db="EMBL/GenBank/DDBJ databases">
        <authorList>
            <person name="Xiong W."/>
            <person name="Schranz E."/>
        </authorList>
    </citation>
    <scope>NUCLEOTIDE SEQUENCE [LARGE SCALE GENOMIC DNA]</scope>
</reference>
<name>A0AAU9P2R1_9ASTR</name>
<sequence length="275" mass="30610">MHLSLLRLMMLLKFSRFSLASAIIDDIISLRLALSSTSGPPPLNSLVSPSPINISGNNAIYIKVYASNLNLLMSLQASRSNPEGISDILIPSFNQRLAAGEWFTARVFACGLFHIAYPSASKMLMAELRSIQDDMPIVRRSASTNMGKFATTVEPSHLKTDVMQIFEHLTQDAEPRKGIRSVYVPGSKCIPFAQVLAKPNYNLVLYFAADRPIAKDSLQEIFINGTNTFRDSRFKLIPSIVDGYRMVKRGSRACLLGKVETCNYLRQDNFLEVNV</sequence>
<dbReference type="InterPro" id="IPR016024">
    <property type="entry name" value="ARM-type_fold"/>
</dbReference>
<evidence type="ECO:0000259" key="2">
    <source>
        <dbReference type="Pfam" id="PF07059"/>
    </source>
</evidence>
<dbReference type="Proteomes" id="UP001157418">
    <property type="component" value="Unassembled WGS sequence"/>
</dbReference>
<dbReference type="SUPFAM" id="SSF48371">
    <property type="entry name" value="ARM repeat"/>
    <property type="match status" value="1"/>
</dbReference>
<dbReference type="PANTHER" id="PTHR12136:SF107">
    <property type="entry name" value="PLECKSTRIN DOMAIN, START DOMAIN, PROTEIN ENHANCED DISEASE RESISTANCE 2"/>
    <property type="match status" value="1"/>
</dbReference>
<feature type="signal peptide" evidence="1">
    <location>
        <begin position="1"/>
        <end position="20"/>
    </location>
</feature>
<evidence type="ECO:0000256" key="1">
    <source>
        <dbReference type="SAM" id="SignalP"/>
    </source>
</evidence>